<gene>
    <name evidence="3" type="ORF">V1477_001611</name>
</gene>
<protein>
    <submittedName>
        <fullName evidence="3">Dynein axonemal assembly factor 5</fullName>
    </submittedName>
</protein>
<evidence type="ECO:0000313" key="4">
    <source>
        <dbReference type="Proteomes" id="UP001607303"/>
    </source>
</evidence>
<feature type="domain" description="Dynein axonemal assembly factor 5 HEAT-repeat" evidence="1">
    <location>
        <begin position="348"/>
        <end position="541"/>
    </location>
</feature>
<proteinExistence type="predicted"/>
<dbReference type="EMBL" id="JAYRBN010000025">
    <property type="protein sequence ID" value="KAL2750115.1"/>
    <property type="molecule type" value="Genomic_DNA"/>
</dbReference>
<dbReference type="AlphaFoldDB" id="A0ABD2CZQ3"/>
<dbReference type="InterPro" id="IPR057978">
    <property type="entry name" value="TPR_DAAF5"/>
</dbReference>
<dbReference type="Proteomes" id="UP001607303">
    <property type="component" value="Unassembled WGS sequence"/>
</dbReference>
<evidence type="ECO:0000259" key="1">
    <source>
        <dbReference type="Pfam" id="PF24573"/>
    </source>
</evidence>
<sequence>MYLSRNQKFNILKVNFDKSTELKTNKDIKNKRIALKEMSLETEAGINRICLSLQAENKERRKHALNEIIKTILEGQEILDTDDLSQIWENLNRPLIRLLNDQAEVCRDRAVEILNKFLNLLPPHDKHIIYVIPVLSRRLSPEEYIEPSEEVRLKCIALLKVIILKYKDHISVYMDEIIGILARTVRDNYPNAKRESCECISELGKTVPRHFYTYSETLIKPILSNFSHQHYRVRVASVKTIGDVIQYGNSKSMEEVATPLAERLFDQSGVVRAAVVEVAGHWLVELRDRYSWWHKILPLILTGLHDEIETIRITAAKMWDEAGQLYMKENQNDEKFKDKMDFLTEEPKHYPPNITRPNLGCRTIAQENLCKLINGITRELSDWMADIRVRSAQLLCVLILNIEQYVTQHIEKLLPAIYSACNDEDKRVVDNIEIAAEYLGYFVPPQIYCHLALPTLESSPTAGHLRAFSAIIRCTEKSILLPHIEKISNFLQQSHICRSKKSIYQQQLLSCCNSIITVCNEECVLISQNLFTVIFTSLAMSTEKFIHEEADRLFGVLATIESLKDTEDVFLHHMKVMLMSICDNCDSWTAHSPEHQIFRTCLIRASTAAAHCTSIVLPILQDIMSKNTDMELRLLYLILLSEYLLCNKQSLQCIVDFHKFVNQILEICIIPNLIWSAGRISEALRTASISCLCALLQNDTLSTHIMDSVKIAKEEINNETNECNITIFSTVENYLSVFERVIPILITLVDDNARKTRLYSLRAICLMMSIGHKLSCITEDHIHRVYAVVLKRLDDGCDDIRWAALEALVEIWSTIPKDYNLMSCKSYIDVLYTTVLIHLDDPESKFQDFVLDVLMQLAKIYPELLVEKLKNCQTNFRNQTGIQILLNHCHETLKNMY</sequence>
<dbReference type="SUPFAM" id="SSF48371">
    <property type="entry name" value="ARM repeat"/>
    <property type="match status" value="2"/>
</dbReference>
<dbReference type="InterPro" id="IPR052623">
    <property type="entry name" value="DAAF5"/>
</dbReference>
<dbReference type="InterPro" id="IPR016024">
    <property type="entry name" value="ARM-type_fold"/>
</dbReference>
<organism evidence="3 4">
    <name type="scientific">Vespula maculifrons</name>
    <name type="common">Eastern yellow jacket</name>
    <name type="synonym">Wasp</name>
    <dbReference type="NCBI Taxonomy" id="7453"/>
    <lineage>
        <taxon>Eukaryota</taxon>
        <taxon>Metazoa</taxon>
        <taxon>Ecdysozoa</taxon>
        <taxon>Arthropoda</taxon>
        <taxon>Hexapoda</taxon>
        <taxon>Insecta</taxon>
        <taxon>Pterygota</taxon>
        <taxon>Neoptera</taxon>
        <taxon>Endopterygota</taxon>
        <taxon>Hymenoptera</taxon>
        <taxon>Apocrita</taxon>
        <taxon>Aculeata</taxon>
        <taxon>Vespoidea</taxon>
        <taxon>Vespidae</taxon>
        <taxon>Vespinae</taxon>
        <taxon>Vespula</taxon>
    </lineage>
</organism>
<feature type="domain" description="Dynein axonemal assembly factor 5 TPR repeats" evidence="2">
    <location>
        <begin position="53"/>
        <end position="339"/>
    </location>
</feature>
<accession>A0ABD2CZQ3</accession>
<dbReference type="Pfam" id="PF24573">
    <property type="entry name" value="HEAT_DAAF5"/>
    <property type="match status" value="1"/>
</dbReference>
<dbReference type="Gene3D" id="1.25.10.10">
    <property type="entry name" value="Leucine-rich Repeat Variant"/>
    <property type="match status" value="4"/>
</dbReference>
<evidence type="ECO:0000313" key="3">
    <source>
        <dbReference type="EMBL" id="KAL2750115.1"/>
    </source>
</evidence>
<dbReference type="Pfam" id="PF25757">
    <property type="entry name" value="TPR_DNAAF5"/>
    <property type="match status" value="1"/>
</dbReference>
<comment type="caution">
    <text evidence="3">The sequence shown here is derived from an EMBL/GenBank/DDBJ whole genome shotgun (WGS) entry which is preliminary data.</text>
</comment>
<dbReference type="InterPro" id="IPR056497">
    <property type="entry name" value="HEAT_DAAF5"/>
</dbReference>
<name>A0ABD2CZQ3_VESMC</name>
<dbReference type="PANTHER" id="PTHR16216">
    <property type="entry name" value="DYNEIN ASSEMBLY FACTOR 5, AXONEMAL"/>
    <property type="match status" value="1"/>
</dbReference>
<evidence type="ECO:0000259" key="2">
    <source>
        <dbReference type="Pfam" id="PF25757"/>
    </source>
</evidence>
<dbReference type="InterPro" id="IPR011989">
    <property type="entry name" value="ARM-like"/>
</dbReference>
<dbReference type="PANTHER" id="PTHR16216:SF2">
    <property type="entry name" value="DYNEIN AXONEMAL ASSEMBLY FACTOR 5"/>
    <property type="match status" value="1"/>
</dbReference>
<keyword evidence="4" id="KW-1185">Reference proteome</keyword>
<reference evidence="3 4" key="1">
    <citation type="journal article" date="2024" name="Ann. Entomol. Soc. Am.">
        <title>Genomic analyses of the southern and eastern yellowjacket wasps (Hymenoptera: Vespidae) reveal evolutionary signatures of social life.</title>
        <authorList>
            <person name="Catto M.A."/>
            <person name="Caine P.B."/>
            <person name="Orr S.E."/>
            <person name="Hunt B.G."/>
            <person name="Goodisman M.A.D."/>
        </authorList>
    </citation>
    <scope>NUCLEOTIDE SEQUENCE [LARGE SCALE GENOMIC DNA]</scope>
    <source>
        <strain evidence="3">232</strain>
        <tissue evidence="3">Head and thorax</tissue>
    </source>
</reference>